<dbReference type="PANTHER" id="PTHR10622">
    <property type="entry name" value="HET DOMAIN-CONTAINING PROTEIN"/>
    <property type="match status" value="1"/>
</dbReference>
<sequence>MGFAKVMGACCLAQQDDLEYVWIDTCCIDESSSIELSESINSRFRWYENAAICYVFLSDFIPGKVRLEACRWWTQGWTLQELLASDTITFYDSTWEVIGTKNSLIKEISDITHIEQTVLSDKSQIFSCSVSQRMSWAAPRKTTRIEDEAYCLLGIFGIHLPLLYGEGRMAFRRLQEEIIRRNADLTIFFWNNPRDGDPQHASLFAESPSAFSLAGPLRPPKFGFPEFYLTNKGVFFSNVTDLALVQILGQDAVAYAFLLGWDHNKVPSAVLLRKVEPGIFYRYGCFQVRGKIDTLGSTNNFYILADPGPTIEESIIKCRQNAFRLPQNEQFQLQCAIPNHFWDATDRVFLFTPKRTTFKYDALYHYPALLAMAFNVQFESVNVRLVVLLQNDAGGMKVFESQQYPEQAELLFGGQNVEHSMPPSDFRKFMPNIASLSNSIEVRLTKHQRACITASLSQGTLRVMSKEISVWDIVFKVETM</sequence>
<evidence type="ECO:0000313" key="2">
    <source>
        <dbReference type="EMBL" id="KAF2966149.1"/>
    </source>
</evidence>
<accession>A0A7C8IKS7</accession>
<keyword evidence="3" id="KW-1185">Reference proteome</keyword>
<name>A0A7C8IKS7_9PEZI</name>
<comment type="caution">
    <text evidence="2">The sequence shown here is derived from an EMBL/GenBank/DDBJ whole genome shotgun (WGS) entry which is preliminary data.</text>
</comment>
<gene>
    <name evidence="2" type="ORF">GQX73_g7432</name>
</gene>
<organism evidence="2 3">
    <name type="scientific">Xylaria multiplex</name>
    <dbReference type="NCBI Taxonomy" id="323545"/>
    <lineage>
        <taxon>Eukaryota</taxon>
        <taxon>Fungi</taxon>
        <taxon>Dikarya</taxon>
        <taxon>Ascomycota</taxon>
        <taxon>Pezizomycotina</taxon>
        <taxon>Sordariomycetes</taxon>
        <taxon>Xylariomycetidae</taxon>
        <taxon>Xylariales</taxon>
        <taxon>Xylariaceae</taxon>
        <taxon>Xylaria</taxon>
    </lineage>
</organism>
<dbReference type="OrthoDB" id="674604at2759"/>
<dbReference type="Pfam" id="PF26640">
    <property type="entry name" value="DUF8212"/>
    <property type="match status" value="1"/>
</dbReference>
<dbReference type="PANTHER" id="PTHR10622:SF12">
    <property type="entry name" value="HET DOMAIN-CONTAINING PROTEIN"/>
    <property type="match status" value="1"/>
</dbReference>
<dbReference type="AlphaFoldDB" id="A0A7C8IKS7"/>
<proteinExistence type="predicted"/>
<dbReference type="EMBL" id="WUBL01000096">
    <property type="protein sequence ID" value="KAF2966149.1"/>
    <property type="molecule type" value="Genomic_DNA"/>
</dbReference>
<feature type="domain" description="DUF8212" evidence="1">
    <location>
        <begin position="170"/>
        <end position="199"/>
    </location>
</feature>
<dbReference type="Proteomes" id="UP000481858">
    <property type="component" value="Unassembled WGS sequence"/>
</dbReference>
<dbReference type="InterPro" id="IPR058525">
    <property type="entry name" value="DUF8212"/>
</dbReference>
<dbReference type="InParanoid" id="A0A7C8IKS7"/>
<evidence type="ECO:0000259" key="1">
    <source>
        <dbReference type="Pfam" id="PF26640"/>
    </source>
</evidence>
<evidence type="ECO:0000313" key="3">
    <source>
        <dbReference type="Proteomes" id="UP000481858"/>
    </source>
</evidence>
<reference evidence="2 3" key="1">
    <citation type="submission" date="2019-12" db="EMBL/GenBank/DDBJ databases">
        <title>Draft genome sequence of the ascomycete Xylaria multiplex DSM 110363.</title>
        <authorList>
            <person name="Buettner E."/>
            <person name="Kellner H."/>
        </authorList>
    </citation>
    <scope>NUCLEOTIDE SEQUENCE [LARGE SCALE GENOMIC DNA]</scope>
    <source>
        <strain evidence="2 3">DSM 110363</strain>
    </source>
</reference>
<protein>
    <recommendedName>
        <fullName evidence="1">DUF8212 domain-containing protein</fullName>
    </recommendedName>
</protein>